<comment type="caution">
    <text evidence="1">The sequence shown here is derived from an EMBL/GenBank/DDBJ whole genome shotgun (WGS) entry which is preliminary data.</text>
</comment>
<dbReference type="PANTHER" id="PTHR48434:SF1">
    <property type="entry name" value="(RAPE) HYPOTHETICAL PROTEIN"/>
    <property type="match status" value="1"/>
</dbReference>
<accession>A0A9J5WAL2</accession>
<gene>
    <name evidence="1" type="ORF">H5410_062521</name>
</gene>
<dbReference type="Proteomes" id="UP000824120">
    <property type="component" value="Chromosome 12"/>
</dbReference>
<name>A0A9J5WAL2_SOLCO</name>
<dbReference type="AlphaFoldDB" id="A0A9J5WAL2"/>
<evidence type="ECO:0000313" key="2">
    <source>
        <dbReference type="Proteomes" id="UP000824120"/>
    </source>
</evidence>
<sequence length="245" mass="28758">MSPLKEMDYIHHEQKVVVKYNYRDYIDRFNKALLYENANKKHLWFIKICSNVFDRQIPNWFCKWWTLYGPSDNIFFEGMSIMYFFIDFSIPWIMKWSIEVNTTSDGFPCLKRTFYTKFWSKLLQNNLEGKLNGQEILDIINDKISRYYDIATSEPHVMGDLSPFKQITWKLQMKEGLISKSEAIAFDDISMALANHTNDDDDNTCIAGEGQVDKEVDLDALFKKFQEQVEESCITAIAAKGKNKV</sequence>
<proteinExistence type="predicted"/>
<dbReference type="OrthoDB" id="1837322at2759"/>
<dbReference type="EMBL" id="JACXVP010000012">
    <property type="protein sequence ID" value="KAG5572755.1"/>
    <property type="molecule type" value="Genomic_DNA"/>
</dbReference>
<organism evidence="1 2">
    <name type="scientific">Solanum commersonii</name>
    <name type="common">Commerson's wild potato</name>
    <name type="synonym">Commerson's nightshade</name>
    <dbReference type="NCBI Taxonomy" id="4109"/>
    <lineage>
        <taxon>Eukaryota</taxon>
        <taxon>Viridiplantae</taxon>
        <taxon>Streptophyta</taxon>
        <taxon>Embryophyta</taxon>
        <taxon>Tracheophyta</taxon>
        <taxon>Spermatophyta</taxon>
        <taxon>Magnoliopsida</taxon>
        <taxon>eudicotyledons</taxon>
        <taxon>Gunneridae</taxon>
        <taxon>Pentapetalae</taxon>
        <taxon>asterids</taxon>
        <taxon>lamiids</taxon>
        <taxon>Solanales</taxon>
        <taxon>Solanaceae</taxon>
        <taxon>Solanoideae</taxon>
        <taxon>Solaneae</taxon>
        <taxon>Solanum</taxon>
    </lineage>
</organism>
<evidence type="ECO:0000313" key="1">
    <source>
        <dbReference type="EMBL" id="KAG5572755.1"/>
    </source>
</evidence>
<reference evidence="1 2" key="1">
    <citation type="submission" date="2020-09" db="EMBL/GenBank/DDBJ databases">
        <title>De no assembly of potato wild relative species, Solanum commersonii.</title>
        <authorList>
            <person name="Cho K."/>
        </authorList>
    </citation>
    <scope>NUCLEOTIDE SEQUENCE [LARGE SCALE GENOMIC DNA]</scope>
    <source>
        <strain evidence="1">LZ3.2</strain>
        <tissue evidence="1">Leaf</tissue>
    </source>
</reference>
<dbReference type="PANTHER" id="PTHR48434">
    <property type="entry name" value="(RAPE) HYPOTHETICAL PROTEIN"/>
    <property type="match status" value="1"/>
</dbReference>
<keyword evidence="2" id="KW-1185">Reference proteome</keyword>
<protein>
    <submittedName>
        <fullName evidence="1">Uncharacterized protein</fullName>
    </submittedName>
</protein>